<dbReference type="OrthoDB" id="2162520at2759"/>
<evidence type="ECO:0000259" key="1">
    <source>
        <dbReference type="PROSITE" id="PS50013"/>
    </source>
</evidence>
<proteinExistence type="predicted"/>
<dbReference type="InterPro" id="IPR000953">
    <property type="entry name" value="Chromo/chromo_shadow_dom"/>
</dbReference>
<dbReference type="InterPro" id="IPR056924">
    <property type="entry name" value="SH3_Tf2-1"/>
</dbReference>
<dbReference type="VEuPathDB" id="FungiDB:SeMB42_g02521"/>
<dbReference type="Gene3D" id="2.40.50.40">
    <property type="match status" value="1"/>
</dbReference>
<dbReference type="PROSITE" id="PS50013">
    <property type="entry name" value="CHROMO_2"/>
    <property type="match status" value="1"/>
</dbReference>
<dbReference type="InterPro" id="IPR023780">
    <property type="entry name" value="Chromo_domain"/>
</dbReference>
<organism evidence="2 3">
    <name type="scientific">Synchytrium endobioticum</name>
    <dbReference type="NCBI Taxonomy" id="286115"/>
    <lineage>
        <taxon>Eukaryota</taxon>
        <taxon>Fungi</taxon>
        <taxon>Fungi incertae sedis</taxon>
        <taxon>Chytridiomycota</taxon>
        <taxon>Chytridiomycota incertae sedis</taxon>
        <taxon>Chytridiomycetes</taxon>
        <taxon>Synchytriales</taxon>
        <taxon>Synchytriaceae</taxon>
        <taxon>Synchytrium</taxon>
    </lineage>
</organism>
<dbReference type="SMART" id="SM00298">
    <property type="entry name" value="CHROMO"/>
    <property type="match status" value="1"/>
</dbReference>
<protein>
    <recommendedName>
        <fullName evidence="1">Chromo domain-containing protein</fullName>
    </recommendedName>
</protein>
<dbReference type="InterPro" id="IPR016197">
    <property type="entry name" value="Chromo-like_dom_sf"/>
</dbReference>
<dbReference type="SUPFAM" id="SSF54160">
    <property type="entry name" value="Chromo domain-like"/>
    <property type="match status" value="1"/>
</dbReference>
<comment type="caution">
    <text evidence="2">The sequence shown here is derived from an EMBL/GenBank/DDBJ whole genome shotgun (WGS) entry which is preliminary data.</text>
</comment>
<dbReference type="PANTHER" id="PTHR46148:SF52">
    <property type="entry name" value="OS04G0603800 PROTEIN"/>
    <property type="match status" value="1"/>
</dbReference>
<dbReference type="EMBL" id="QEAM01000789">
    <property type="protein sequence ID" value="TPX34979.1"/>
    <property type="molecule type" value="Genomic_DNA"/>
</dbReference>
<dbReference type="AlphaFoldDB" id="A0A507C772"/>
<dbReference type="Pfam" id="PF00385">
    <property type="entry name" value="Chromo"/>
    <property type="match status" value="1"/>
</dbReference>
<dbReference type="CDD" id="cd00024">
    <property type="entry name" value="CD_CSD"/>
    <property type="match status" value="1"/>
</dbReference>
<dbReference type="PANTHER" id="PTHR46148">
    <property type="entry name" value="CHROMO DOMAIN-CONTAINING PROTEIN"/>
    <property type="match status" value="1"/>
</dbReference>
<feature type="domain" description="Chromo" evidence="1">
    <location>
        <begin position="142"/>
        <end position="200"/>
    </location>
</feature>
<evidence type="ECO:0000313" key="2">
    <source>
        <dbReference type="EMBL" id="TPX34979.1"/>
    </source>
</evidence>
<reference evidence="2 3" key="1">
    <citation type="journal article" date="2019" name="Sci. Rep.">
        <title>Comparative genomics of chytrid fungi reveal insights into the obligate biotrophic and pathogenic lifestyle of Synchytrium endobioticum.</title>
        <authorList>
            <person name="van de Vossenberg B.T.L.H."/>
            <person name="Warris S."/>
            <person name="Nguyen H.D.T."/>
            <person name="van Gent-Pelzer M.P.E."/>
            <person name="Joly D.L."/>
            <person name="van de Geest H.C."/>
            <person name="Bonants P.J.M."/>
            <person name="Smith D.S."/>
            <person name="Levesque C.A."/>
            <person name="van der Lee T.A.J."/>
        </authorList>
    </citation>
    <scope>NUCLEOTIDE SEQUENCE [LARGE SCALE GENOMIC DNA]</scope>
    <source>
        <strain evidence="2 3">LEV6574</strain>
    </source>
</reference>
<accession>A0A507C772</accession>
<dbReference type="Proteomes" id="UP000320475">
    <property type="component" value="Unassembled WGS sequence"/>
</dbReference>
<dbReference type="Pfam" id="PF24626">
    <property type="entry name" value="SH3_Tf2-1"/>
    <property type="match status" value="1"/>
</dbReference>
<evidence type="ECO:0000313" key="3">
    <source>
        <dbReference type="Proteomes" id="UP000320475"/>
    </source>
</evidence>
<sequence length="210" mass="24693">MAGHNGLRKTLDNPEATRIKERIAQVQSHLQKYLELSQGRYKKQADAHRREEIDFQVGDEVLVSTRNIRTTRASKKLESNYMGSYYIKRKISPVAFELQLPKSMKIHPVFHVDLLKPYVRSNDTSRSLPKPPPIPVEEQEGWIIKDIIDVRKKGKHYEYLIDWVGFPPESRTWEPRWHLDDDELLKTWHSSHPEKISPFKGNGRELMSRN</sequence>
<name>A0A507C772_9FUNG</name>
<gene>
    <name evidence="2" type="ORF">SeLEV6574_g08228</name>
</gene>